<name>T2MCS2_HYDVU</name>
<dbReference type="GO" id="GO:0003712">
    <property type="term" value="F:transcription coregulator activity"/>
    <property type="evidence" value="ECO:0007669"/>
    <property type="project" value="TreeGrafter"/>
</dbReference>
<dbReference type="PANTHER" id="PTHR13293:SF6">
    <property type="entry name" value="AKIRIN-RELATED"/>
    <property type="match status" value="1"/>
</dbReference>
<accession>T2MCS2</accession>
<dbReference type="GO" id="GO:0045944">
    <property type="term" value="P:positive regulation of transcription by RNA polymerase II"/>
    <property type="evidence" value="ECO:0007669"/>
    <property type="project" value="TreeGrafter"/>
</dbReference>
<gene>
    <name evidence="4" type="primary">AKIRIN2</name>
</gene>
<dbReference type="EMBL" id="HAAD01003505">
    <property type="protein sequence ID" value="CDG69737.1"/>
    <property type="molecule type" value="mRNA"/>
</dbReference>
<protein>
    <submittedName>
        <fullName evidence="4">Akirin-2</fullName>
    </submittedName>
</protein>
<proteinExistence type="evidence at transcript level"/>
<comment type="subcellular location">
    <subcellularLocation>
        <location evidence="1">Nucleus</location>
    </subcellularLocation>
</comment>
<reference evidence="4" key="1">
    <citation type="journal article" date="2013" name="Genome Biol. Evol.">
        <title>Punctuated emergences of genetic and phenotypic innovations in eumetazoan, bilaterian, euteleostome, and hominidae ancestors.</title>
        <authorList>
            <person name="Wenger Y."/>
            <person name="Galliot B."/>
        </authorList>
    </citation>
    <scope>NUCLEOTIDE SEQUENCE</scope>
    <source>
        <tissue evidence="4">Whole animals</tissue>
    </source>
</reference>
<dbReference type="GO" id="GO:0005634">
    <property type="term" value="C:nucleus"/>
    <property type="evidence" value="ECO:0007669"/>
    <property type="project" value="UniProtKB-SubCell"/>
</dbReference>
<dbReference type="GO" id="GO:0045089">
    <property type="term" value="P:positive regulation of innate immune response"/>
    <property type="evidence" value="ECO:0007669"/>
    <property type="project" value="TreeGrafter"/>
</dbReference>
<evidence type="ECO:0000256" key="1">
    <source>
        <dbReference type="ARBA" id="ARBA00004123"/>
    </source>
</evidence>
<comment type="similarity">
    <text evidence="2">Belongs to the akirin family.</text>
</comment>
<organism evidence="4">
    <name type="scientific">Hydra vulgaris</name>
    <name type="common">Hydra</name>
    <name type="synonym">Hydra attenuata</name>
    <dbReference type="NCBI Taxonomy" id="6087"/>
    <lineage>
        <taxon>Eukaryota</taxon>
        <taxon>Metazoa</taxon>
        <taxon>Cnidaria</taxon>
        <taxon>Hydrozoa</taxon>
        <taxon>Hydroidolina</taxon>
        <taxon>Anthoathecata</taxon>
        <taxon>Aplanulata</taxon>
        <taxon>Hydridae</taxon>
        <taxon>Hydra</taxon>
    </lineage>
</organism>
<evidence type="ECO:0000256" key="2">
    <source>
        <dbReference type="ARBA" id="ARBA00005625"/>
    </source>
</evidence>
<evidence type="ECO:0000313" key="4">
    <source>
        <dbReference type="EMBL" id="CDG69737.1"/>
    </source>
</evidence>
<keyword evidence="3" id="KW-0539">Nucleus</keyword>
<sequence length="202" mass="23202">MACAALKRPYNFDILSQSTPQLNSSSPKRQRCGTVAVASTSSNVSPFLSATPKLSREDLAKNVQEEWCRYRCRKKCISPSSSPNSMQFQQCTSLYWNGSSSNTSSISMSPPRSPNGSDSPSLKIKQVVLLCERLWKEREEKLREEYDQVLNEKLAEQYESFLKFTQDQIMRKYQHSSYSWKTWKSQRIQISAKKKLGDYQGN</sequence>
<dbReference type="PANTHER" id="PTHR13293">
    <property type="entry name" value="AKIRIN-RELATED"/>
    <property type="match status" value="1"/>
</dbReference>
<evidence type="ECO:0000256" key="3">
    <source>
        <dbReference type="ARBA" id="ARBA00023242"/>
    </source>
</evidence>
<dbReference type="InterPro" id="IPR024132">
    <property type="entry name" value="Akirin"/>
</dbReference>
<dbReference type="AlphaFoldDB" id="T2MCS2"/>
<dbReference type="GO" id="GO:0000785">
    <property type="term" value="C:chromatin"/>
    <property type="evidence" value="ECO:0007669"/>
    <property type="project" value="TreeGrafter"/>
</dbReference>
<dbReference type="OrthoDB" id="10039914at2759"/>